<feature type="region of interest" description="Disordered" evidence="1">
    <location>
        <begin position="125"/>
        <end position="171"/>
    </location>
</feature>
<reference evidence="2 3" key="1">
    <citation type="journal article" date="2023" name="Plants (Basel)">
        <title>Bridging the Gap: Combining Genomics and Transcriptomics Approaches to Understand Stylosanthes scabra, an Orphan Legume from the Brazilian Caatinga.</title>
        <authorList>
            <person name="Ferreira-Neto J.R.C."/>
            <person name="da Silva M.D."/>
            <person name="Binneck E."/>
            <person name="de Melo N.F."/>
            <person name="da Silva R.H."/>
            <person name="de Melo A.L.T.M."/>
            <person name="Pandolfi V."/>
            <person name="Bustamante F.O."/>
            <person name="Brasileiro-Vidal A.C."/>
            <person name="Benko-Iseppon A.M."/>
        </authorList>
    </citation>
    <scope>NUCLEOTIDE SEQUENCE [LARGE SCALE GENOMIC DNA]</scope>
    <source>
        <tissue evidence="2">Leaves</tissue>
    </source>
</reference>
<organism evidence="2 3">
    <name type="scientific">Stylosanthes scabra</name>
    <dbReference type="NCBI Taxonomy" id="79078"/>
    <lineage>
        <taxon>Eukaryota</taxon>
        <taxon>Viridiplantae</taxon>
        <taxon>Streptophyta</taxon>
        <taxon>Embryophyta</taxon>
        <taxon>Tracheophyta</taxon>
        <taxon>Spermatophyta</taxon>
        <taxon>Magnoliopsida</taxon>
        <taxon>eudicotyledons</taxon>
        <taxon>Gunneridae</taxon>
        <taxon>Pentapetalae</taxon>
        <taxon>rosids</taxon>
        <taxon>fabids</taxon>
        <taxon>Fabales</taxon>
        <taxon>Fabaceae</taxon>
        <taxon>Papilionoideae</taxon>
        <taxon>50 kb inversion clade</taxon>
        <taxon>dalbergioids sensu lato</taxon>
        <taxon>Dalbergieae</taxon>
        <taxon>Pterocarpus clade</taxon>
        <taxon>Stylosanthes</taxon>
    </lineage>
</organism>
<comment type="caution">
    <text evidence="2">The sequence shown here is derived from an EMBL/GenBank/DDBJ whole genome shotgun (WGS) entry which is preliminary data.</text>
</comment>
<proteinExistence type="predicted"/>
<feature type="compositionally biased region" description="Low complexity" evidence="1">
    <location>
        <begin position="132"/>
        <end position="148"/>
    </location>
</feature>
<gene>
    <name evidence="2" type="ORF">PIB30_003107</name>
</gene>
<evidence type="ECO:0000313" key="3">
    <source>
        <dbReference type="Proteomes" id="UP001341840"/>
    </source>
</evidence>
<keyword evidence="3" id="KW-1185">Reference proteome</keyword>
<evidence type="ECO:0000313" key="2">
    <source>
        <dbReference type="EMBL" id="MED6203816.1"/>
    </source>
</evidence>
<name>A0ABU6Y2R8_9FABA</name>
<sequence length="171" mass="18836">MIDGYEVIGTQTPTELELFRETNTWKRDRSIMEKRANDLLIEFSANLEQATQQAQEQGDDSAGSIDPNSVWRQTLFGFGGSSASAASTHTGPDAVEVVDLREQRDALAEEQLRRMEEMSQQMAAFYDQLRPGSNAAAGGSGSSTANPLPLRPPPRQLDHPPVDDDHDYEDA</sequence>
<accession>A0ABU6Y2R8</accession>
<dbReference type="EMBL" id="JASCZI010241661">
    <property type="protein sequence ID" value="MED6203816.1"/>
    <property type="molecule type" value="Genomic_DNA"/>
</dbReference>
<evidence type="ECO:0000256" key="1">
    <source>
        <dbReference type="SAM" id="MobiDB-lite"/>
    </source>
</evidence>
<dbReference type="Proteomes" id="UP001341840">
    <property type="component" value="Unassembled WGS sequence"/>
</dbReference>
<protein>
    <submittedName>
        <fullName evidence="2">Uncharacterized protein</fullName>
    </submittedName>
</protein>